<evidence type="ECO:0000313" key="2">
    <source>
        <dbReference type="Proteomes" id="UP000005876"/>
    </source>
</evidence>
<reference evidence="1 2" key="3">
    <citation type="journal article" date="2012" name="J. Bacteriol.">
        <title>Genome Sequence of Paenibacillus terrae HPL-003, a Xylanase-Producing Bacterium Isolated from Soil Found in Forest Residue.</title>
        <authorList>
            <person name="Shin S.H."/>
            <person name="Kim S."/>
            <person name="Kim J.Y."/>
            <person name="Song H.Y."/>
            <person name="Cho S.J."/>
            <person name="Kim D.R."/>
            <person name="Lee K.I."/>
            <person name="Lim H.K."/>
            <person name="Park N.J."/>
            <person name="Hwang I.T."/>
            <person name="Yang K.S."/>
        </authorList>
    </citation>
    <scope>NUCLEOTIDE SEQUENCE [LARGE SCALE GENOMIC DNA]</scope>
    <source>
        <strain evidence="1 2">HPL-003</strain>
    </source>
</reference>
<dbReference type="HOGENOM" id="CLU_2899909_0_0_9"/>
<accession>G7VSE3</accession>
<proteinExistence type="predicted"/>
<organism evidence="1 2">
    <name type="scientific">Paenibacillus terrae (strain HPL-003)</name>
    <dbReference type="NCBI Taxonomy" id="985665"/>
    <lineage>
        <taxon>Bacteria</taxon>
        <taxon>Bacillati</taxon>
        <taxon>Bacillota</taxon>
        <taxon>Bacilli</taxon>
        <taxon>Bacillales</taxon>
        <taxon>Paenibacillaceae</taxon>
        <taxon>Paenibacillus</taxon>
    </lineage>
</organism>
<reference key="2">
    <citation type="submission" date="2011-11" db="EMBL/GenBank/DDBJ databases">
        <authorList>
            <person name="Shin S.H."/>
            <person name="Kim S."/>
            <person name="Kim J.Y."/>
        </authorList>
    </citation>
    <scope>NUCLEOTIDE SEQUENCE</scope>
    <source>
        <strain>HPL-003</strain>
    </source>
</reference>
<dbReference type="KEGG" id="pta:HPL003_27200"/>
<dbReference type="EMBL" id="CP003107">
    <property type="protein sequence ID" value="AET62152.1"/>
    <property type="molecule type" value="Genomic_DNA"/>
</dbReference>
<gene>
    <name evidence="1" type="ordered locus">HPL003_27200</name>
</gene>
<dbReference type="Proteomes" id="UP000005876">
    <property type="component" value="Chromosome"/>
</dbReference>
<evidence type="ECO:0000313" key="1">
    <source>
        <dbReference type="EMBL" id="AET62152.1"/>
    </source>
</evidence>
<protein>
    <submittedName>
        <fullName evidence="1">Uncharacterized protein</fullName>
    </submittedName>
</protein>
<name>G7VSE3_PAETH</name>
<reference evidence="2" key="1">
    <citation type="submission" date="2011-11" db="EMBL/GenBank/DDBJ databases">
        <title>Complete sequence of Paenibacillus terrae HPL-003.</title>
        <authorList>
            <person name="Shin S.H."/>
            <person name="Kim S."/>
            <person name="Kim J.Y."/>
        </authorList>
    </citation>
    <scope>NUCLEOTIDE SEQUENCE [LARGE SCALE GENOMIC DNA]</scope>
    <source>
        <strain evidence="2">HPL-003</strain>
    </source>
</reference>
<sequence length="68" mass="7727">MQLYAVNPVEALSIYFLQSINIISYWEWKAAGGTAEKAIQYKREEPLLSFIQAIERAEDEARGITSGF</sequence>
<dbReference type="AlphaFoldDB" id="G7VSE3"/>